<dbReference type="EMBL" id="BAAAZX010000010">
    <property type="protein sequence ID" value="GAA3997814.1"/>
    <property type="molecule type" value="Genomic_DNA"/>
</dbReference>
<evidence type="ECO:0000313" key="2">
    <source>
        <dbReference type="Proteomes" id="UP001500456"/>
    </source>
</evidence>
<keyword evidence="2" id="KW-1185">Reference proteome</keyword>
<dbReference type="Proteomes" id="UP001500456">
    <property type="component" value="Unassembled WGS sequence"/>
</dbReference>
<evidence type="ECO:0000313" key="1">
    <source>
        <dbReference type="EMBL" id="GAA3997814.1"/>
    </source>
</evidence>
<proteinExistence type="predicted"/>
<reference evidence="2" key="1">
    <citation type="journal article" date="2019" name="Int. J. Syst. Evol. Microbiol.">
        <title>The Global Catalogue of Microorganisms (GCM) 10K type strain sequencing project: providing services to taxonomists for standard genome sequencing and annotation.</title>
        <authorList>
            <consortium name="The Broad Institute Genomics Platform"/>
            <consortium name="The Broad Institute Genome Sequencing Center for Infectious Disease"/>
            <person name="Wu L."/>
            <person name="Ma J."/>
        </authorList>
    </citation>
    <scope>NUCLEOTIDE SEQUENCE [LARGE SCALE GENOMIC DNA]</scope>
    <source>
        <strain evidence="2">JCM 16924</strain>
    </source>
</reference>
<name>A0ABP7RI88_9ACTN</name>
<sequence>MGTEDAVDAYRTFDRREAGWPKVTHGVADYGSVAPASARQPEPAGGEKAVHVAPHRRMLITSRDDFASCP</sequence>
<protein>
    <submittedName>
        <fullName evidence="1">Uncharacterized protein</fullName>
    </submittedName>
</protein>
<accession>A0ABP7RI88</accession>
<organism evidence="1 2">
    <name type="scientific">Streptomyces plumbiresistens</name>
    <dbReference type="NCBI Taxonomy" id="511811"/>
    <lineage>
        <taxon>Bacteria</taxon>
        <taxon>Bacillati</taxon>
        <taxon>Actinomycetota</taxon>
        <taxon>Actinomycetes</taxon>
        <taxon>Kitasatosporales</taxon>
        <taxon>Streptomycetaceae</taxon>
        <taxon>Streptomyces</taxon>
    </lineage>
</organism>
<comment type="caution">
    <text evidence="1">The sequence shown here is derived from an EMBL/GenBank/DDBJ whole genome shotgun (WGS) entry which is preliminary data.</text>
</comment>
<gene>
    <name evidence="1" type="ORF">GCM10022232_38740</name>
</gene>